<evidence type="ECO:0000259" key="9">
    <source>
        <dbReference type="Pfam" id="PF05690"/>
    </source>
</evidence>
<dbReference type="CDD" id="cd04728">
    <property type="entry name" value="ThiG"/>
    <property type="match status" value="1"/>
</dbReference>
<keyword evidence="5" id="KW-0784">Thiamine biosynthesis</keyword>
<evidence type="ECO:0000256" key="8">
    <source>
        <dbReference type="SAM" id="SignalP"/>
    </source>
</evidence>
<evidence type="ECO:0000256" key="2">
    <source>
        <dbReference type="ARBA" id="ARBA00004948"/>
    </source>
</evidence>
<dbReference type="Pfam" id="PF05690">
    <property type="entry name" value="ThiG"/>
    <property type="match status" value="1"/>
</dbReference>
<dbReference type="SUPFAM" id="SSF110399">
    <property type="entry name" value="ThiG-like"/>
    <property type="match status" value="1"/>
</dbReference>
<dbReference type="Proteomes" id="UP001230188">
    <property type="component" value="Unassembled WGS sequence"/>
</dbReference>
<gene>
    <name evidence="10" type="ORF">CTAYLR_009426</name>
</gene>
<keyword evidence="11" id="KW-1185">Reference proteome</keyword>
<accession>A0AAD7XP45</accession>
<evidence type="ECO:0000256" key="3">
    <source>
        <dbReference type="ARBA" id="ARBA00011960"/>
    </source>
</evidence>
<dbReference type="HAMAP" id="MF_00443">
    <property type="entry name" value="ThiG"/>
    <property type="match status" value="1"/>
</dbReference>
<dbReference type="PANTHER" id="PTHR34266">
    <property type="entry name" value="THIAZOLE SYNTHASE"/>
    <property type="match status" value="1"/>
</dbReference>
<organism evidence="10 11">
    <name type="scientific">Chrysophaeum taylorii</name>
    <dbReference type="NCBI Taxonomy" id="2483200"/>
    <lineage>
        <taxon>Eukaryota</taxon>
        <taxon>Sar</taxon>
        <taxon>Stramenopiles</taxon>
        <taxon>Ochrophyta</taxon>
        <taxon>Pelagophyceae</taxon>
        <taxon>Pelagomonadales</taxon>
        <taxon>Pelagomonadaceae</taxon>
        <taxon>Chrysophaeum</taxon>
    </lineage>
</organism>
<protein>
    <recommendedName>
        <fullName evidence="3">thiazole synthase</fullName>
        <ecNumber evidence="3">2.8.1.10</ecNumber>
    </recommendedName>
</protein>
<dbReference type="InterPro" id="IPR033983">
    <property type="entry name" value="Thiazole_synthase_ThiG"/>
</dbReference>
<evidence type="ECO:0000313" key="10">
    <source>
        <dbReference type="EMBL" id="KAJ8607471.1"/>
    </source>
</evidence>
<dbReference type="PANTHER" id="PTHR34266:SF2">
    <property type="entry name" value="THIAZOLE SYNTHASE"/>
    <property type="match status" value="1"/>
</dbReference>
<dbReference type="Gene3D" id="3.20.20.70">
    <property type="entry name" value="Aldolase class I"/>
    <property type="match status" value="1"/>
</dbReference>
<evidence type="ECO:0000313" key="11">
    <source>
        <dbReference type="Proteomes" id="UP001230188"/>
    </source>
</evidence>
<sequence>MRLLLLVAATASAVVVAPPDDSLVIAGRAFRSRLLVGTGKYRSQNEMVASVEASGADIVTVAVRRVEKPTENMLADRIDWSRVWMLPNTAGCVTAADAVRVAHIGRGLAAKLGQTDNNFVKLEVIPDPKYLLPDPLGTLAAAKQLVEDGFAVLPYCTADPVLCRHLEDVGCATVMPLGSPIGSGQGIDAAASIRIICEQATVPVVVDAGLRTPADAARAIELGADAVLANSAIARAADPPNMARAFKLAVEAARLGARSTFMPVSDRAVASSPMDGLPLDYSYKG</sequence>
<dbReference type="EC" id="2.8.1.10" evidence="3"/>
<comment type="caution">
    <text evidence="10">The sequence shown here is derived from an EMBL/GenBank/DDBJ whole genome shotgun (WGS) entry which is preliminary data.</text>
</comment>
<dbReference type="AlphaFoldDB" id="A0AAD7XP45"/>
<evidence type="ECO:0000256" key="1">
    <source>
        <dbReference type="ARBA" id="ARBA00002834"/>
    </source>
</evidence>
<evidence type="ECO:0000256" key="4">
    <source>
        <dbReference type="ARBA" id="ARBA00022679"/>
    </source>
</evidence>
<dbReference type="EMBL" id="JAQMWT010000216">
    <property type="protein sequence ID" value="KAJ8607471.1"/>
    <property type="molecule type" value="Genomic_DNA"/>
</dbReference>
<name>A0AAD7XP45_9STRA</name>
<comment type="pathway">
    <text evidence="2">Cofactor biosynthesis; thiamine diphosphate biosynthesis.</text>
</comment>
<evidence type="ECO:0000256" key="6">
    <source>
        <dbReference type="ARBA" id="ARBA00023270"/>
    </source>
</evidence>
<feature type="signal peptide" evidence="8">
    <location>
        <begin position="1"/>
        <end position="17"/>
    </location>
</feature>
<evidence type="ECO:0000256" key="5">
    <source>
        <dbReference type="ARBA" id="ARBA00022977"/>
    </source>
</evidence>
<feature type="domain" description="Thiazole synthase ThiG" evidence="9">
    <location>
        <begin position="25"/>
        <end position="273"/>
    </location>
</feature>
<reference evidence="10" key="1">
    <citation type="submission" date="2023-01" db="EMBL/GenBank/DDBJ databases">
        <title>Metagenome sequencing of chrysophaentin producing Chrysophaeum taylorii.</title>
        <authorList>
            <person name="Davison J."/>
            <person name="Bewley C."/>
        </authorList>
    </citation>
    <scope>NUCLEOTIDE SEQUENCE</scope>
    <source>
        <strain evidence="10">NIES-1699</strain>
    </source>
</reference>
<keyword evidence="4" id="KW-0808">Transferase</keyword>
<comment type="catalytic activity">
    <reaction evidence="7">
        <text>[ThiS sulfur-carrier protein]-C-terminal-Gly-aminoethanethioate + 2-iminoacetate + 1-deoxy-D-xylulose 5-phosphate = [ThiS sulfur-carrier protein]-C-terminal Gly-Gly + 2-[(2R,5Z)-2-carboxy-4-methylthiazol-5(2H)-ylidene]ethyl phosphate + 2 H2O + H(+)</text>
        <dbReference type="Rhea" id="RHEA:26297"/>
        <dbReference type="Rhea" id="RHEA-COMP:12909"/>
        <dbReference type="Rhea" id="RHEA-COMP:19908"/>
        <dbReference type="ChEBI" id="CHEBI:15377"/>
        <dbReference type="ChEBI" id="CHEBI:15378"/>
        <dbReference type="ChEBI" id="CHEBI:57792"/>
        <dbReference type="ChEBI" id="CHEBI:62899"/>
        <dbReference type="ChEBI" id="CHEBI:77846"/>
        <dbReference type="ChEBI" id="CHEBI:90778"/>
        <dbReference type="ChEBI" id="CHEBI:232372"/>
        <dbReference type="EC" id="2.8.1.10"/>
    </reaction>
</comment>
<comment type="function">
    <text evidence="1">Catalyzes the rearrangement of 1-deoxy-D-xylulose 5-phosphate (DXP) to produce the thiazole phosphate moiety of thiamine. Sulfur is provided by the thiocarboxylate moiety of the carrier protein ThiS. In vitro, sulfur can be provided by H(2)S.</text>
</comment>
<evidence type="ECO:0000256" key="7">
    <source>
        <dbReference type="ARBA" id="ARBA00049897"/>
    </source>
</evidence>
<proteinExistence type="inferred from homology"/>
<feature type="chain" id="PRO_5042198397" description="thiazole synthase" evidence="8">
    <location>
        <begin position="18"/>
        <end position="285"/>
    </location>
</feature>
<dbReference type="InterPro" id="IPR008867">
    <property type="entry name" value="ThiG"/>
</dbReference>
<dbReference type="InterPro" id="IPR013785">
    <property type="entry name" value="Aldolase_TIM"/>
</dbReference>
<keyword evidence="6" id="KW-0704">Schiff base</keyword>
<dbReference type="GO" id="GO:1990107">
    <property type="term" value="F:thiazole synthase activity"/>
    <property type="evidence" value="ECO:0007669"/>
    <property type="project" value="UniProtKB-EC"/>
</dbReference>
<keyword evidence="8" id="KW-0732">Signal</keyword>